<dbReference type="EMBL" id="NOXX01000040">
    <property type="protein sequence ID" value="OYQ51264.1"/>
    <property type="molecule type" value="Genomic_DNA"/>
</dbReference>
<evidence type="ECO:0000313" key="2">
    <source>
        <dbReference type="Proteomes" id="UP000216035"/>
    </source>
</evidence>
<comment type="caution">
    <text evidence="1">The sequence shown here is derived from an EMBL/GenBank/DDBJ whole genome shotgun (WGS) entry which is preliminary data.</text>
</comment>
<name>A0A256ADM2_9FLAO</name>
<dbReference type="AlphaFoldDB" id="A0A256ADM2"/>
<dbReference type="OrthoDB" id="1496303at2"/>
<protein>
    <submittedName>
        <fullName evidence="1">Uncharacterized protein</fullName>
    </submittedName>
</protein>
<proteinExistence type="predicted"/>
<evidence type="ECO:0000313" key="1">
    <source>
        <dbReference type="EMBL" id="OYQ51264.1"/>
    </source>
</evidence>
<dbReference type="PROSITE" id="PS51257">
    <property type="entry name" value="PROKAR_LIPOPROTEIN"/>
    <property type="match status" value="1"/>
</dbReference>
<sequence>MKSFIINLILVILLISCNQDKRETKALQPIPEMSRILADFVKENKCDGCKYEIYINKEDPHNYTTIIFVGDHSLTQEENSFNKQDAINFVSVSGVNFKIYSGVEHYFKNSYKFKADSIRQYDNTKTKIWVVKDSFGKFTTTKKEFAYPFIPLPMSEVKIEEVLMNKDSIK</sequence>
<gene>
    <name evidence="1" type="ORF">CHX27_00380</name>
</gene>
<accession>A0A256ADM2</accession>
<dbReference type="Proteomes" id="UP000216035">
    <property type="component" value="Unassembled WGS sequence"/>
</dbReference>
<dbReference type="RefSeq" id="WP_094484812.1">
    <property type="nucleotide sequence ID" value="NZ_NOXX01000040.1"/>
</dbReference>
<keyword evidence="2" id="KW-1185">Reference proteome</keyword>
<organism evidence="1 2">
    <name type="scientific">Flavobacterium aurantiibacter</name>
    <dbReference type="NCBI Taxonomy" id="2023067"/>
    <lineage>
        <taxon>Bacteria</taxon>
        <taxon>Pseudomonadati</taxon>
        <taxon>Bacteroidota</taxon>
        <taxon>Flavobacteriia</taxon>
        <taxon>Flavobacteriales</taxon>
        <taxon>Flavobacteriaceae</taxon>
        <taxon>Flavobacterium</taxon>
    </lineage>
</organism>
<reference evidence="1 2" key="1">
    <citation type="submission" date="2017-07" db="EMBL/GenBank/DDBJ databases">
        <title>Flavobacterium cyanobacteriorum sp. nov., isolated from cyanobacterial aggregates in a eutrophic lake.</title>
        <authorList>
            <person name="Cai H."/>
        </authorList>
    </citation>
    <scope>NUCLEOTIDE SEQUENCE [LARGE SCALE GENOMIC DNA]</scope>
    <source>
        <strain evidence="1 2">TH167</strain>
    </source>
</reference>